<dbReference type="SMART" id="SM00386">
    <property type="entry name" value="HAT"/>
    <property type="match status" value="3"/>
</dbReference>
<evidence type="ECO:0000256" key="5">
    <source>
        <dbReference type="SAM" id="MobiDB-lite"/>
    </source>
</evidence>
<comment type="caution">
    <text evidence="6">The sequence shown here is derived from an EMBL/GenBank/DDBJ whole genome shotgun (WGS) entry which is preliminary data.</text>
</comment>
<dbReference type="AlphaFoldDB" id="A0A9Q5N929"/>
<comment type="similarity">
    <text evidence="2">Belongs to the NRDE2 family.</text>
</comment>
<dbReference type="PANTHER" id="PTHR13471:SF0">
    <property type="entry name" value="NUCLEAR EXOSOME REGULATOR NRDE2"/>
    <property type="match status" value="1"/>
</dbReference>
<keyword evidence="4" id="KW-0539">Nucleus</keyword>
<dbReference type="InterPro" id="IPR013633">
    <property type="entry name" value="NRDE-2"/>
</dbReference>
<dbReference type="SUPFAM" id="SSF48452">
    <property type="entry name" value="TPR-like"/>
    <property type="match status" value="1"/>
</dbReference>
<gene>
    <name evidence="6" type="ORF">A7U60_g4523</name>
</gene>
<evidence type="ECO:0000313" key="7">
    <source>
        <dbReference type="Proteomes" id="UP000757232"/>
    </source>
</evidence>
<name>A0A9Q5N929_SANBA</name>
<evidence type="ECO:0000256" key="2">
    <source>
        <dbReference type="ARBA" id="ARBA00009265"/>
    </source>
</evidence>
<evidence type="ECO:0000256" key="4">
    <source>
        <dbReference type="ARBA" id="ARBA00023242"/>
    </source>
</evidence>
<sequence>MSAPSFSSFPPVFGSFPDLGAGSSSSRPQSKEKKERSRDSDNCERKREKKHNRKDDEEREHSSRRRKKRSELNDEGGAHRSPIVASQENLNRLFYIDRKGDELNIRYGSLHSGDVPKYWHVARGKKVLGLEPHLAVLYRGSKGLEIGEAGWFNRSPQLTDSRSRPLLTSKDTRRLTTTNRTMLKYEEVDGFIRVSSRKGKGKENDQPYRAISLDKDESDSDSSSQDEDGSSDEDSDVSPMSAREEALRNLEQRLANDPTSESMWLSLLHHSIGGIEPLSKNADRTRAEISVSVLERALSAHQDNARSSLLRLKCLKAGEVTWDMTRMKDEWRKALKAIPTADMHVEWLDWTIRSTPDFNAVVEYAIEATNLVSNNIAAGENADFAKLRVFWRIATFFRQAGYVERGFALLQAQAELSFNIPREIEKSPFEKQLDSLEEFWDSEAPRIGEAGAKDWKVWRTSEDVAPATKPRPIGTGKSSGKSSGPFAVWRFREAESDRRLIFPSRVASGNNNDIPNEHDNEDEDEDPYASVLFSDIRPFLLDLRTTRGKDMLRLIWLSYLGLHIPGLSLALSSNIFASDDRWADTHFLQPSFLRSLLPQPSSNRGVVTADAQTGVVIGREKTYAKSFDVVKSWSLGVLEPFEGLTVDGEYRMWSKGSMDGVDSEIVDVMKSILRDVRHGNDRGVQLNVAELAFEAALPQSDAALKRSQALLSENSTSAELLASHAYLERIRRKWDKARKVYRVGLQSLARSNDPGVVCLWWNSAEMEWLLSKNDAALEIVLRSAGQPNERSGINILRAKRRLEELCQQSVVSEWRYRLKWIKLRVLLEFLVGTLDTVIEVIQKYLATEAPRTLRHESLIVVSLLMVYHHTVTLRNPAPPSVLRGLVREALEEYPSNSIVVDLFLECEKGESVWGRVRTMMSEKPSGFLQEKSIARRLIEVWVAQWEERRWLGEVERVRAGLETAVTSDRTKGSPILWKVYVKFEIAAGNLKRAKSVLFRALKECPLVKELYLLAFEDDLRSAYTRRELITLSDTMAERGIRLRHSLSEVLEIHGADNREKESDIGESGDECEDELEYESRERKRY</sequence>
<keyword evidence="7" id="KW-1185">Reference proteome</keyword>
<feature type="region of interest" description="Disordered" evidence="5">
    <location>
        <begin position="1"/>
        <end position="84"/>
    </location>
</feature>
<protein>
    <submittedName>
        <fullName evidence="6">DUF1740-domain-containing protein</fullName>
    </submittedName>
</protein>
<dbReference type="GO" id="GO:0006396">
    <property type="term" value="P:RNA processing"/>
    <property type="evidence" value="ECO:0007669"/>
    <property type="project" value="InterPro"/>
</dbReference>
<feature type="region of interest" description="Disordered" evidence="5">
    <location>
        <begin position="1057"/>
        <end position="1085"/>
    </location>
</feature>
<dbReference type="InterPro" id="IPR003107">
    <property type="entry name" value="HAT"/>
</dbReference>
<dbReference type="PANTHER" id="PTHR13471">
    <property type="entry name" value="TETRATRICOPEPTIDE-LIKE HELICAL"/>
    <property type="match status" value="1"/>
</dbReference>
<comment type="subcellular location">
    <subcellularLocation>
        <location evidence="1">Nucleus</location>
    </subcellularLocation>
</comment>
<organism evidence="6 7">
    <name type="scientific">Sanghuangporus baumii</name>
    <name type="common">Phellinus baumii</name>
    <dbReference type="NCBI Taxonomy" id="108892"/>
    <lineage>
        <taxon>Eukaryota</taxon>
        <taxon>Fungi</taxon>
        <taxon>Dikarya</taxon>
        <taxon>Basidiomycota</taxon>
        <taxon>Agaricomycotina</taxon>
        <taxon>Agaricomycetes</taxon>
        <taxon>Hymenochaetales</taxon>
        <taxon>Hymenochaetaceae</taxon>
        <taxon>Sanghuangporus</taxon>
    </lineage>
</organism>
<reference evidence="6" key="1">
    <citation type="submission" date="2016-06" db="EMBL/GenBank/DDBJ databases">
        <title>Draft Genome sequence of the fungus Inonotus baumii.</title>
        <authorList>
            <person name="Zhu H."/>
            <person name="Lin W."/>
        </authorList>
    </citation>
    <scope>NUCLEOTIDE SEQUENCE</scope>
    <source>
        <strain evidence="6">821</strain>
    </source>
</reference>
<evidence type="ECO:0000256" key="1">
    <source>
        <dbReference type="ARBA" id="ARBA00004123"/>
    </source>
</evidence>
<feature type="compositionally biased region" description="Acidic residues" evidence="5">
    <location>
        <begin position="216"/>
        <end position="236"/>
    </location>
</feature>
<dbReference type="EMBL" id="LNZH02000180">
    <property type="protein sequence ID" value="OCB88321.1"/>
    <property type="molecule type" value="Genomic_DNA"/>
</dbReference>
<dbReference type="Proteomes" id="UP000757232">
    <property type="component" value="Unassembled WGS sequence"/>
</dbReference>
<dbReference type="OrthoDB" id="297219at2759"/>
<feature type="compositionally biased region" description="Basic and acidic residues" evidence="5">
    <location>
        <begin position="29"/>
        <end position="46"/>
    </location>
</feature>
<feature type="compositionally biased region" description="Acidic residues" evidence="5">
    <location>
        <begin position="1064"/>
        <end position="1076"/>
    </location>
</feature>
<feature type="region of interest" description="Disordered" evidence="5">
    <location>
        <begin position="196"/>
        <end position="243"/>
    </location>
</feature>
<evidence type="ECO:0000313" key="6">
    <source>
        <dbReference type="EMBL" id="OCB88321.1"/>
    </source>
</evidence>
<evidence type="ECO:0000256" key="3">
    <source>
        <dbReference type="ARBA" id="ARBA00022737"/>
    </source>
</evidence>
<dbReference type="GO" id="GO:0031048">
    <property type="term" value="P:regulatory ncRNA-mediated heterochromatin formation"/>
    <property type="evidence" value="ECO:0007669"/>
    <property type="project" value="TreeGrafter"/>
</dbReference>
<dbReference type="GO" id="GO:1902369">
    <property type="term" value="P:negative regulation of RNA catabolic process"/>
    <property type="evidence" value="ECO:0007669"/>
    <property type="project" value="TreeGrafter"/>
</dbReference>
<dbReference type="GO" id="GO:0071013">
    <property type="term" value="C:catalytic step 2 spliceosome"/>
    <property type="evidence" value="ECO:0007669"/>
    <property type="project" value="TreeGrafter"/>
</dbReference>
<accession>A0A9Q5N929</accession>
<keyword evidence="3" id="KW-0677">Repeat</keyword>
<proteinExistence type="inferred from homology"/>
<dbReference type="Gene3D" id="1.25.40.10">
    <property type="entry name" value="Tetratricopeptide repeat domain"/>
    <property type="match status" value="2"/>
</dbReference>
<feature type="compositionally biased region" description="Low complexity" evidence="5">
    <location>
        <begin position="1"/>
        <end position="17"/>
    </location>
</feature>
<feature type="region of interest" description="Disordered" evidence="5">
    <location>
        <begin position="155"/>
        <end position="175"/>
    </location>
</feature>
<dbReference type="Pfam" id="PF08424">
    <property type="entry name" value="NRDE-2"/>
    <property type="match status" value="1"/>
</dbReference>
<dbReference type="InterPro" id="IPR011990">
    <property type="entry name" value="TPR-like_helical_dom_sf"/>
</dbReference>